<feature type="transmembrane region" description="Helical" evidence="6">
    <location>
        <begin position="393"/>
        <end position="414"/>
    </location>
</feature>
<dbReference type="PANTHER" id="PTHR30250">
    <property type="entry name" value="PST FAMILY PREDICTED COLANIC ACID TRANSPORTER"/>
    <property type="match status" value="1"/>
</dbReference>
<feature type="transmembrane region" description="Helical" evidence="6">
    <location>
        <begin position="299"/>
        <end position="321"/>
    </location>
</feature>
<evidence type="ECO:0000256" key="4">
    <source>
        <dbReference type="ARBA" id="ARBA00022989"/>
    </source>
</evidence>
<organism evidence="7 8">
    <name type="scientific">Candidatus Roizmanbacteria bacterium CG10_big_fil_rev_8_21_14_0_10_36_26</name>
    <dbReference type="NCBI Taxonomy" id="1974851"/>
    <lineage>
        <taxon>Bacteria</taxon>
        <taxon>Candidatus Roizmaniibacteriota</taxon>
    </lineage>
</organism>
<evidence type="ECO:0000256" key="6">
    <source>
        <dbReference type="SAM" id="Phobius"/>
    </source>
</evidence>
<protein>
    <recommendedName>
        <fullName evidence="9">Polysaccharide biosynthesis protein C-terminal domain-containing protein</fullName>
    </recommendedName>
</protein>
<dbReference type="GO" id="GO:0005886">
    <property type="term" value="C:plasma membrane"/>
    <property type="evidence" value="ECO:0007669"/>
    <property type="project" value="UniProtKB-SubCell"/>
</dbReference>
<comment type="subcellular location">
    <subcellularLocation>
        <location evidence="1">Cell membrane</location>
        <topology evidence="1">Multi-pass membrane protein</topology>
    </subcellularLocation>
</comment>
<feature type="transmembrane region" description="Helical" evidence="6">
    <location>
        <begin position="98"/>
        <end position="115"/>
    </location>
</feature>
<sequence length="429" mass="49315">MAKRWIKSAFNNKFVKGGLFFTLANFLGGFLNYLFNSLSGKLLGPAKYSEITALFSYLTIFSLPITVITVDIIRRLGEKGKLRLSYFKMGEDWFWQRIYHWRYLLILYFLSGFFLPRITNLSLLFSFTLLVLTIFNIIGVIYSAGLQALHLFGFFSFIAIISVIIKLTGPLFVYFHVGELDTIAVFIIFSSLLGIVMSKYRIDKITKKIVAKSIVINKRLIALIFDRRIIITAISLFAINLLNNFDVIFVKKFFPADTAGIYGSWSLFAKIIFYVLSPLISLSFIFFSSKEQKKLHRKTLFMSLVILIVSGLILYGLYFYFGRFFVSLIFNKNYYSIIDLLPKAAIFGVLYSIISFLNGFFIAKNSSFSLIIAFFVFFYAVGLFFFGKTMVSVININLFFSLLSAIVYALVIFIEVSRTKNFSFFTKED</sequence>
<proteinExistence type="predicted"/>
<feature type="transmembrane region" description="Helical" evidence="6">
    <location>
        <begin position="368"/>
        <end position="387"/>
    </location>
</feature>
<accession>A0A2M8KKT0</accession>
<reference evidence="8" key="1">
    <citation type="submission" date="2017-09" db="EMBL/GenBank/DDBJ databases">
        <title>Depth-based differentiation of microbial function through sediment-hosted aquifers and enrichment of novel symbionts in the deep terrestrial subsurface.</title>
        <authorList>
            <person name="Probst A.J."/>
            <person name="Ladd B."/>
            <person name="Jarett J.K."/>
            <person name="Geller-Mcgrath D.E."/>
            <person name="Sieber C.M.K."/>
            <person name="Emerson J.B."/>
            <person name="Anantharaman K."/>
            <person name="Thomas B.C."/>
            <person name="Malmstrom R."/>
            <person name="Stieglmeier M."/>
            <person name="Klingl A."/>
            <person name="Woyke T."/>
            <person name="Ryan C.M."/>
            <person name="Banfield J.F."/>
        </authorList>
    </citation>
    <scope>NUCLEOTIDE SEQUENCE [LARGE SCALE GENOMIC DNA]</scope>
</reference>
<name>A0A2M8KKT0_9BACT</name>
<keyword evidence="4 6" id="KW-1133">Transmembrane helix</keyword>
<keyword evidence="5 6" id="KW-0472">Membrane</keyword>
<feature type="transmembrane region" description="Helical" evidence="6">
    <location>
        <begin position="183"/>
        <end position="200"/>
    </location>
</feature>
<dbReference type="InterPro" id="IPR050833">
    <property type="entry name" value="Poly_Biosynth_Transport"/>
</dbReference>
<evidence type="ECO:0000256" key="3">
    <source>
        <dbReference type="ARBA" id="ARBA00022692"/>
    </source>
</evidence>
<feature type="transmembrane region" description="Helical" evidence="6">
    <location>
        <begin position="154"/>
        <end position="177"/>
    </location>
</feature>
<gene>
    <name evidence="7" type="ORF">COU86_03610</name>
</gene>
<dbReference type="Proteomes" id="UP000231434">
    <property type="component" value="Unassembled WGS sequence"/>
</dbReference>
<evidence type="ECO:0000313" key="7">
    <source>
        <dbReference type="EMBL" id="PJE60523.1"/>
    </source>
</evidence>
<feature type="transmembrane region" description="Helical" evidence="6">
    <location>
        <begin position="262"/>
        <end position="287"/>
    </location>
</feature>
<evidence type="ECO:0000256" key="5">
    <source>
        <dbReference type="ARBA" id="ARBA00023136"/>
    </source>
</evidence>
<evidence type="ECO:0000256" key="2">
    <source>
        <dbReference type="ARBA" id="ARBA00022475"/>
    </source>
</evidence>
<feature type="transmembrane region" description="Helical" evidence="6">
    <location>
        <begin position="341"/>
        <end position="361"/>
    </location>
</feature>
<comment type="caution">
    <text evidence="7">The sequence shown here is derived from an EMBL/GenBank/DDBJ whole genome shotgun (WGS) entry which is preliminary data.</text>
</comment>
<feature type="transmembrane region" description="Helical" evidence="6">
    <location>
        <begin position="220"/>
        <end position="242"/>
    </location>
</feature>
<evidence type="ECO:0008006" key="9">
    <source>
        <dbReference type="Google" id="ProtNLM"/>
    </source>
</evidence>
<keyword evidence="3 6" id="KW-0812">Transmembrane</keyword>
<evidence type="ECO:0000313" key="8">
    <source>
        <dbReference type="Proteomes" id="UP000231434"/>
    </source>
</evidence>
<dbReference type="EMBL" id="PFEB01000044">
    <property type="protein sequence ID" value="PJE60523.1"/>
    <property type="molecule type" value="Genomic_DNA"/>
</dbReference>
<keyword evidence="2" id="KW-1003">Cell membrane</keyword>
<evidence type="ECO:0000256" key="1">
    <source>
        <dbReference type="ARBA" id="ARBA00004651"/>
    </source>
</evidence>
<feature type="transmembrane region" description="Helical" evidence="6">
    <location>
        <begin position="121"/>
        <end position="142"/>
    </location>
</feature>
<feature type="transmembrane region" description="Helical" evidence="6">
    <location>
        <begin position="14"/>
        <end position="35"/>
    </location>
</feature>
<dbReference type="PANTHER" id="PTHR30250:SF11">
    <property type="entry name" value="O-ANTIGEN TRANSPORTER-RELATED"/>
    <property type="match status" value="1"/>
</dbReference>
<feature type="transmembrane region" description="Helical" evidence="6">
    <location>
        <begin position="55"/>
        <end position="77"/>
    </location>
</feature>
<dbReference type="AlphaFoldDB" id="A0A2M8KKT0"/>